<keyword evidence="12" id="KW-1185">Reference proteome</keyword>
<evidence type="ECO:0000256" key="7">
    <source>
        <dbReference type="ARBA" id="ARBA00049534"/>
    </source>
</evidence>
<dbReference type="GO" id="GO:0004359">
    <property type="term" value="F:glutaminase activity"/>
    <property type="evidence" value="ECO:0007669"/>
    <property type="project" value="UniProtKB-EC"/>
</dbReference>
<comment type="caution">
    <text evidence="11">The sequence shown here is derived from an EMBL/GenBank/DDBJ whole genome shotgun (WGS) entry which is preliminary data.</text>
</comment>
<feature type="domain" description="Glutaminase EF-hand" evidence="10">
    <location>
        <begin position="84"/>
        <end position="174"/>
    </location>
</feature>
<evidence type="ECO:0000256" key="2">
    <source>
        <dbReference type="ARBA" id="ARBA00011881"/>
    </source>
</evidence>
<proteinExistence type="inferred from homology"/>
<dbReference type="Gene3D" id="1.25.40.20">
    <property type="entry name" value="Ankyrin repeat-containing domain"/>
    <property type="match status" value="1"/>
</dbReference>
<evidence type="ECO:0000256" key="1">
    <source>
        <dbReference type="ARBA" id="ARBA00011076"/>
    </source>
</evidence>
<dbReference type="SUPFAM" id="SSF48403">
    <property type="entry name" value="Ankyrin repeat"/>
    <property type="match status" value="1"/>
</dbReference>
<dbReference type="PROSITE" id="PS50297">
    <property type="entry name" value="ANK_REP_REGION"/>
    <property type="match status" value="1"/>
</dbReference>
<dbReference type="GO" id="GO:0006543">
    <property type="term" value="P:L-glutamine catabolic process"/>
    <property type="evidence" value="ECO:0007669"/>
    <property type="project" value="TreeGrafter"/>
</dbReference>
<dbReference type="Pfam" id="PF04960">
    <property type="entry name" value="Glutaminase"/>
    <property type="match status" value="1"/>
</dbReference>
<dbReference type="FunFam" id="1.25.40.20:FF:000069">
    <property type="entry name" value="Glutaminase, isoform E"/>
    <property type="match status" value="1"/>
</dbReference>
<feature type="repeat" description="ANK" evidence="9">
    <location>
        <begin position="537"/>
        <end position="561"/>
    </location>
</feature>
<dbReference type="InterPro" id="IPR041541">
    <property type="entry name" value="Glutaminase_EF-hand"/>
</dbReference>
<dbReference type="PROSITE" id="PS50088">
    <property type="entry name" value="ANK_REPEAT"/>
    <property type="match status" value="1"/>
</dbReference>
<dbReference type="Pfam" id="PF12796">
    <property type="entry name" value="Ank_2"/>
    <property type="match status" value="1"/>
</dbReference>
<dbReference type="AlphaFoldDB" id="A0A8T0D3B5"/>
<dbReference type="PANTHER" id="PTHR12544:SF29">
    <property type="entry name" value="GLUTAMINASE"/>
    <property type="match status" value="1"/>
</dbReference>
<evidence type="ECO:0000256" key="5">
    <source>
        <dbReference type="ARBA" id="ARBA00022801"/>
    </source>
</evidence>
<dbReference type="Proteomes" id="UP000699462">
    <property type="component" value="Unassembled WGS sequence"/>
</dbReference>
<dbReference type="SUPFAM" id="SSF56601">
    <property type="entry name" value="beta-lactamase/transpeptidase-like"/>
    <property type="match status" value="1"/>
</dbReference>
<dbReference type="InterPro" id="IPR036770">
    <property type="entry name" value="Ankyrin_rpt-contain_sf"/>
</dbReference>
<dbReference type="PANTHER" id="PTHR12544">
    <property type="entry name" value="GLUTAMINASE"/>
    <property type="match status" value="1"/>
</dbReference>
<keyword evidence="5" id="KW-0378">Hydrolase</keyword>
<dbReference type="GO" id="GO:0006537">
    <property type="term" value="P:glutamate biosynthetic process"/>
    <property type="evidence" value="ECO:0007669"/>
    <property type="project" value="TreeGrafter"/>
</dbReference>
<evidence type="ECO:0000256" key="8">
    <source>
        <dbReference type="ARBA" id="ARBA00077251"/>
    </source>
</evidence>
<evidence type="ECO:0000256" key="3">
    <source>
        <dbReference type="ARBA" id="ARBA00012918"/>
    </source>
</evidence>
<evidence type="ECO:0000256" key="4">
    <source>
        <dbReference type="ARBA" id="ARBA00022737"/>
    </source>
</evidence>
<dbReference type="EC" id="3.5.1.2" evidence="3"/>
<reference evidence="11 12" key="1">
    <citation type="submission" date="2019-07" db="EMBL/GenBank/DDBJ databases">
        <title>Annotation for the trematode Paragonimus westermani.</title>
        <authorList>
            <person name="Choi Y.-J."/>
        </authorList>
    </citation>
    <scope>NUCLEOTIDE SEQUENCE [LARGE SCALE GENOMIC DNA]</scope>
    <source>
        <strain evidence="11">180907_Pwestermani</strain>
    </source>
</reference>
<accession>A0A8T0D3B5</accession>
<dbReference type="InterPro" id="IPR002110">
    <property type="entry name" value="Ankyrin_rpt"/>
</dbReference>
<gene>
    <name evidence="11" type="ORF">P879_04741</name>
</gene>
<dbReference type="SMART" id="SM00248">
    <property type="entry name" value="ANK"/>
    <property type="match status" value="2"/>
</dbReference>
<dbReference type="Gene3D" id="3.40.710.10">
    <property type="entry name" value="DD-peptidase/beta-lactamase superfamily"/>
    <property type="match status" value="1"/>
</dbReference>
<dbReference type="InterPro" id="IPR015868">
    <property type="entry name" value="Glutaminase"/>
</dbReference>
<evidence type="ECO:0000313" key="12">
    <source>
        <dbReference type="Proteomes" id="UP000699462"/>
    </source>
</evidence>
<evidence type="ECO:0000256" key="9">
    <source>
        <dbReference type="PROSITE-ProRule" id="PRU00023"/>
    </source>
</evidence>
<dbReference type="NCBIfam" id="TIGR03814">
    <property type="entry name" value="Gln_ase"/>
    <property type="match status" value="1"/>
</dbReference>
<organism evidence="11 12">
    <name type="scientific">Paragonimus westermani</name>
    <dbReference type="NCBI Taxonomy" id="34504"/>
    <lineage>
        <taxon>Eukaryota</taxon>
        <taxon>Metazoa</taxon>
        <taxon>Spiralia</taxon>
        <taxon>Lophotrochozoa</taxon>
        <taxon>Platyhelminthes</taxon>
        <taxon>Trematoda</taxon>
        <taxon>Digenea</taxon>
        <taxon>Plagiorchiida</taxon>
        <taxon>Troglotremata</taxon>
        <taxon>Troglotrematidae</taxon>
        <taxon>Paragonimus</taxon>
    </lineage>
</organism>
<evidence type="ECO:0000313" key="11">
    <source>
        <dbReference type="EMBL" id="KAF8561017.1"/>
    </source>
</evidence>
<evidence type="ECO:0000256" key="6">
    <source>
        <dbReference type="ARBA" id="ARBA00023043"/>
    </source>
</evidence>
<evidence type="ECO:0000259" key="10">
    <source>
        <dbReference type="Pfam" id="PF17959"/>
    </source>
</evidence>
<dbReference type="FunFam" id="3.40.710.10:FF:000008">
    <property type="entry name" value="Glutaminase, isoform E"/>
    <property type="match status" value="1"/>
</dbReference>
<dbReference type="HAMAP" id="MF_00313">
    <property type="entry name" value="Glutaminase"/>
    <property type="match status" value="1"/>
</dbReference>
<dbReference type="EMBL" id="JTDF01022059">
    <property type="protein sequence ID" value="KAF8561017.1"/>
    <property type="molecule type" value="Genomic_DNA"/>
</dbReference>
<keyword evidence="4" id="KW-0677">Repeat</keyword>
<comment type="subunit">
    <text evidence="2">Homotetramer.</text>
</comment>
<keyword evidence="6 9" id="KW-0040">ANK repeat</keyword>
<dbReference type="OrthoDB" id="9995210at2759"/>
<comment type="catalytic activity">
    <reaction evidence="7">
        <text>L-glutamine + H2O = L-glutamate + NH4(+)</text>
        <dbReference type="Rhea" id="RHEA:15889"/>
        <dbReference type="ChEBI" id="CHEBI:15377"/>
        <dbReference type="ChEBI" id="CHEBI:28938"/>
        <dbReference type="ChEBI" id="CHEBI:29985"/>
        <dbReference type="ChEBI" id="CHEBI:58359"/>
        <dbReference type="EC" id="3.5.1.2"/>
    </reaction>
</comment>
<name>A0A8T0D3B5_9TREM</name>
<dbReference type="Pfam" id="PF17959">
    <property type="entry name" value="EF-hand_14"/>
    <property type="match status" value="1"/>
</dbReference>
<sequence length="600" mass="66700">MCALRAFRRHVESCFARSAFLSLIRGPRWIQKQALHHSCFSQTFRTSTGALWSVLHRAVHLGGEVATASSSSGFRNLHHSSIVDSLFDSVKQADSDLVDANELLDLITKAGISLNDPRLSRFMENMKKMHGLQGGQKLAHRTHSLMLDREAFKTVAQENLQMLMRVVTNDFCIPDFQQFTSVIEELFHLCQDNENGKLASYIPQLERVDPKLWGLSVCTVDGQRIAFGDSTINFTLQSSSKPLTYALALTELGPEVVHQYVGYEPSGVAFNQISLNPQKRPHNPLINPGALAICSILQPHLSPPDRFRYVERKFSQMAGGQTLGFNNAVFLSERATADRNFAIAYYMKENRCFPEQTNLRELVDFYLQICSIEGNCDAVAVMAGTLANGGINPLTGARLVNAAAARDTLSVMHSCGMYDYSGQFAFKVGLPCKSGVSGVILVVVPDLMGLALFSPLIDRHGNSVRGVQFCQELVQRFIFHHYESQLHTDKKLDPRKPRDAHRFDAIASLLFAAENNDLATLRRSYISGVDFSALDYDGRTGLHVAASSGALDAVKFFIEVGGVNPNPVDRWGHTPLSEAIHFNHTDVIEYLEHVIKQRKD</sequence>
<dbReference type="Gene3D" id="1.10.238.210">
    <property type="match status" value="1"/>
</dbReference>
<dbReference type="InterPro" id="IPR012338">
    <property type="entry name" value="Beta-lactam/transpept-like"/>
</dbReference>
<protein>
    <recommendedName>
        <fullName evidence="3">glutaminase</fullName>
        <ecNumber evidence="3">3.5.1.2</ecNumber>
    </recommendedName>
    <alternativeName>
        <fullName evidence="8">L-glutamine amidohydrolase</fullName>
    </alternativeName>
</protein>
<comment type="similarity">
    <text evidence="1">Belongs to the glutaminase family.</text>
</comment>